<dbReference type="CDD" id="cd01392">
    <property type="entry name" value="HTH_LacI"/>
    <property type="match status" value="1"/>
</dbReference>
<dbReference type="GO" id="GO:0003700">
    <property type="term" value="F:DNA-binding transcription factor activity"/>
    <property type="evidence" value="ECO:0007669"/>
    <property type="project" value="TreeGrafter"/>
</dbReference>
<evidence type="ECO:0000256" key="5">
    <source>
        <dbReference type="SAM" id="MobiDB-lite"/>
    </source>
</evidence>
<dbReference type="InterPro" id="IPR028082">
    <property type="entry name" value="Peripla_BP_I"/>
</dbReference>
<feature type="region of interest" description="Disordered" evidence="5">
    <location>
        <begin position="1"/>
        <end position="20"/>
    </location>
</feature>
<keyword evidence="2" id="KW-0805">Transcription regulation</keyword>
<dbReference type="Pfam" id="PF00532">
    <property type="entry name" value="Peripla_BP_1"/>
    <property type="match status" value="1"/>
</dbReference>
<dbReference type="GO" id="GO:0000976">
    <property type="term" value="F:transcription cis-regulatory region binding"/>
    <property type="evidence" value="ECO:0007669"/>
    <property type="project" value="TreeGrafter"/>
</dbReference>
<dbReference type="Gene3D" id="1.10.260.40">
    <property type="entry name" value="lambda repressor-like DNA-binding domains"/>
    <property type="match status" value="1"/>
</dbReference>
<evidence type="ECO:0000313" key="7">
    <source>
        <dbReference type="EMBL" id="EBA39771.1"/>
    </source>
</evidence>
<evidence type="ECO:0000256" key="2">
    <source>
        <dbReference type="ARBA" id="ARBA00023015"/>
    </source>
</evidence>
<dbReference type="InterPro" id="IPR010982">
    <property type="entry name" value="Lambda_DNA-bd_dom_sf"/>
</dbReference>
<organism evidence="7 8">
    <name type="scientific">Collinsella aerofaciens (strain ATCC 25986 / DSM 3979 / JCM 10188 / KCTC 3647 / NCTC 11838 / VPI 1003)</name>
    <dbReference type="NCBI Taxonomy" id="411903"/>
    <lineage>
        <taxon>Bacteria</taxon>
        <taxon>Bacillati</taxon>
        <taxon>Actinomycetota</taxon>
        <taxon>Coriobacteriia</taxon>
        <taxon>Coriobacteriales</taxon>
        <taxon>Coriobacteriaceae</taxon>
        <taxon>Collinsella</taxon>
    </lineage>
</organism>
<dbReference type="AlphaFoldDB" id="A4E926"/>
<dbReference type="SUPFAM" id="SSF53822">
    <property type="entry name" value="Periplasmic binding protein-like I"/>
    <property type="match status" value="1"/>
</dbReference>
<evidence type="ECO:0000256" key="3">
    <source>
        <dbReference type="ARBA" id="ARBA00023125"/>
    </source>
</evidence>
<feature type="domain" description="HTH lacI-type" evidence="6">
    <location>
        <begin position="21"/>
        <end position="75"/>
    </location>
</feature>
<sequence>MLMGEGAMAREGARSKDSAKPGIKEVAAVAGVSPTTVSRVLNNRGYISQETRDKVHAAMKRINYTPNDIARAMLNGRLNLIGMIVPYVSSPFHAQAVQAVERTLAENGFKMLLCNSANRPDLERSYIDMLRRNMVDGVIVNSLNIGAEAYAEMGLSLVGIDCDLGETSVQIASDSYGIGELATRRLIDDGCSRILCLRNNSRMRMPANKRTDAYHDVVEQAGLPALVREVEFVKSDDEKSAVVAKILDENPDIDGIFAGDDTMAAICLNVMKRRGLSAPDDIKVVGADGARRTMTFMPDLTTVRQDIDRIGELAAQSIIALVNGEKPESNTKLPVELIEGKTA</sequence>
<dbReference type="CDD" id="cd06291">
    <property type="entry name" value="PBP1_Qymf-like"/>
    <property type="match status" value="1"/>
</dbReference>
<gene>
    <name evidence="7" type="ORF">COLAER_00918</name>
</gene>
<dbReference type="EMBL" id="AAVN02000003">
    <property type="protein sequence ID" value="EBA39771.1"/>
    <property type="molecule type" value="Genomic_DNA"/>
</dbReference>
<evidence type="ECO:0000313" key="8">
    <source>
        <dbReference type="Proteomes" id="UP000002979"/>
    </source>
</evidence>
<keyword evidence="1" id="KW-0678">Repressor</keyword>
<keyword evidence="4" id="KW-0804">Transcription</keyword>
<evidence type="ECO:0000259" key="6">
    <source>
        <dbReference type="PROSITE" id="PS50932"/>
    </source>
</evidence>
<evidence type="ECO:0000256" key="1">
    <source>
        <dbReference type="ARBA" id="ARBA00022491"/>
    </source>
</evidence>
<dbReference type="SMART" id="SM00354">
    <property type="entry name" value="HTH_LACI"/>
    <property type="match status" value="1"/>
</dbReference>
<dbReference type="PANTHER" id="PTHR30146">
    <property type="entry name" value="LACI-RELATED TRANSCRIPTIONAL REPRESSOR"/>
    <property type="match status" value="1"/>
</dbReference>
<reference evidence="7 8" key="2">
    <citation type="submission" date="2007-04" db="EMBL/GenBank/DDBJ databases">
        <authorList>
            <person name="Fulton L."/>
            <person name="Clifton S."/>
            <person name="Fulton B."/>
            <person name="Xu J."/>
            <person name="Minx P."/>
            <person name="Mardis E.R."/>
            <person name="Wilson R.K."/>
        </authorList>
    </citation>
    <scope>NUCLEOTIDE SEQUENCE [LARGE SCALE GENOMIC DNA]</scope>
    <source>
        <strain evidence="8">ATCC 25986 / DSM 3979 / JCM 10188 / KCTC 3647 / NCTC 11838 / VPI 1003</strain>
    </source>
</reference>
<dbReference type="Proteomes" id="UP000002979">
    <property type="component" value="Unassembled WGS sequence"/>
</dbReference>
<dbReference type="PROSITE" id="PS00356">
    <property type="entry name" value="HTH_LACI_1"/>
    <property type="match status" value="1"/>
</dbReference>
<dbReference type="InterPro" id="IPR000843">
    <property type="entry name" value="HTH_LacI"/>
</dbReference>
<dbReference type="Pfam" id="PF00356">
    <property type="entry name" value="LacI"/>
    <property type="match status" value="1"/>
</dbReference>
<dbReference type="PANTHER" id="PTHR30146:SF95">
    <property type="entry name" value="RIBOSE OPERON REPRESSOR"/>
    <property type="match status" value="1"/>
</dbReference>
<dbReference type="Gene3D" id="3.40.50.2300">
    <property type="match status" value="2"/>
</dbReference>
<proteinExistence type="predicted"/>
<feature type="compositionally biased region" description="Basic and acidic residues" evidence="5">
    <location>
        <begin position="11"/>
        <end position="20"/>
    </location>
</feature>
<dbReference type="PROSITE" id="PS50932">
    <property type="entry name" value="HTH_LACI_2"/>
    <property type="match status" value="1"/>
</dbReference>
<keyword evidence="3" id="KW-0238">DNA-binding</keyword>
<evidence type="ECO:0000256" key="4">
    <source>
        <dbReference type="ARBA" id="ARBA00023163"/>
    </source>
</evidence>
<name>A4E926_COLAA</name>
<comment type="caution">
    <text evidence="7">The sequence shown here is derived from an EMBL/GenBank/DDBJ whole genome shotgun (WGS) entry which is preliminary data.</text>
</comment>
<reference evidence="7 8" key="1">
    <citation type="submission" date="2007-01" db="EMBL/GenBank/DDBJ databases">
        <title>Draft genome sequence of Collinsella aerofaciens (ATCC 25986).</title>
        <authorList>
            <person name="Sudarsanam P."/>
            <person name="Ley R."/>
            <person name="Guruge J."/>
            <person name="Turnbaugh P.J."/>
            <person name="Mahowald M."/>
            <person name="Liep D."/>
            <person name="Gordon J."/>
        </authorList>
    </citation>
    <scope>NUCLEOTIDE SEQUENCE [LARGE SCALE GENOMIC DNA]</scope>
    <source>
        <strain evidence="8">ATCC 25986 / DSM 3979 / JCM 10188 / KCTC 3647 / NCTC 11838 / VPI 1003</strain>
    </source>
</reference>
<dbReference type="InterPro" id="IPR001761">
    <property type="entry name" value="Peripla_BP/Lac1_sug-bd_dom"/>
</dbReference>
<protein>
    <submittedName>
        <fullName evidence="7">Transcriptional regulator, LacI family</fullName>
    </submittedName>
</protein>
<dbReference type="SUPFAM" id="SSF47413">
    <property type="entry name" value="lambda repressor-like DNA-binding domains"/>
    <property type="match status" value="1"/>
</dbReference>
<accession>A4E926</accession>